<name>A0A9P6ASE8_9AGAM</name>
<dbReference type="AlphaFoldDB" id="A0A9P6ASE8"/>
<protein>
    <recommendedName>
        <fullName evidence="4">Bromo domain-containing protein</fullName>
    </recommendedName>
</protein>
<evidence type="ECO:0000256" key="1">
    <source>
        <dbReference type="ARBA" id="ARBA00023117"/>
    </source>
</evidence>
<proteinExistence type="predicted"/>
<dbReference type="GO" id="GO:0006325">
    <property type="term" value="P:chromatin organization"/>
    <property type="evidence" value="ECO:0007669"/>
    <property type="project" value="UniProtKB-ARBA"/>
</dbReference>
<evidence type="ECO:0000259" key="4">
    <source>
        <dbReference type="PROSITE" id="PS50014"/>
    </source>
</evidence>
<reference evidence="5" key="1">
    <citation type="journal article" date="2020" name="Nat. Commun.">
        <title>Large-scale genome sequencing of mycorrhizal fungi provides insights into the early evolution of symbiotic traits.</title>
        <authorList>
            <person name="Miyauchi S."/>
            <person name="Kiss E."/>
            <person name="Kuo A."/>
            <person name="Drula E."/>
            <person name="Kohler A."/>
            <person name="Sanchez-Garcia M."/>
            <person name="Morin E."/>
            <person name="Andreopoulos B."/>
            <person name="Barry K.W."/>
            <person name="Bonito G."/>
            <person name="Buee M."/>
            <person name="Carver A."/>
            <person name="Chen C."/>
            <person name="Cichocki N."/>
            <person name="Clum A."/>
            <person name="Culley D."/>
            <person name="Crous P.W."/>
            <person name="Fauchery L."/>
            <person name="Girlanda M."/>
            <person name="Hayes R.D."/>
            <person name="Keri Z."/>
            <person name="LaButti K."/>
            <person name="Lipzen A."/>
            <person name="Lombard V."/>
            <person name="Magnuson J."/>
            <person name="Maillard F."/>
            <person name="Murat C."/>
            <person name="Nolan M."/>
            <person name="Ohm R.A."/>
            <person name="Pangilinan J."/>
            <person name="Pereira M.F."/>
            <person name="Perotto S."/>
            <person name="Peter M."/>
            <person name="Pfister S."/>
            <person name="Riley R."/>
            <person name="Sitrit Y."/>
            <person name="Stielow J.B."/>
            <person name="Szollosi G."/>
            <person name="Zifcakova L."/>
            <person name="Stursova M."/>
            <person name="Spatafora J.W."/>
            <person name="Tedersoo L."/>
            <person name="Vaario L.M."/>
            <person name="Yamada A."/>
            <person name="Yan M."/>
            <person name="Wang P."/>
            <person name="Xu J."/>
            <person name="Bruns T."/>
            <person name="Baldrian P."/>
            <person name="Vilgalys R."/>
            <person name="Dunand C."/>
            <person name="Henrissat B."/>
            <person name="Grigoriev I.V."/>
            <person name="Hibbett D."/>
            <person name="Nagy L.G."/>
            <person name="Martin F.M."/>
        </authorList>
    </citation>
    <scope>NUCLEOTIDE SEQUENCE</scope>
    <source>
        <strain evidence="5">UP504</strain>
    </source>
</reference>
<sequence>MEVEPPPQDTRSPEQWLDSTSPEPSADDKREKRKADVAESAELRDKKRVKTTPVPGSGDDEPVQTTVPSSGTRRSRTSLPSSDANAKRFEKVINVLHAAITAQKNGEVFADPVTEAIASDYDEMVVEPMDLRTIKQNIRQGLITNTTEYERAIFLMFANAVMYNLPGSETYDMAKGMISETEKLISEHRATEKFRAH</sequence>
<accession>A0A9P6ASE8</accession>
<evidence type="ECO:0000256" key="3">
    <source>
        <dbReference type="SAM" id="MobiDB-lite"/>
    </source>
</evidence>
<comment type="caution">
    <text evidence="5">The sequence shown here is derived from an EMBL/GenBank/DDBJ whole genome shotgun (WGS) entry which is preliminary data.</text>
</comment>
<dbReference type="GO" id="GO:0035267">
    <property type="term" value="C:NuA4 histone acetyltransferase complex"/>
    <property type="evidence" value="ECO:0007669"/>
    <property type="project" value="TreeGrafter"/>
</dbReference>
<dbReference type="OrthoDB" id="1742084at2759"/>
<dbReference type="Proteomes" id="UP000886523">
    <property type="component" value="Unassembled WGS sequence"/>
</dbReference>
<evidence type="ECO:0000313" key="6">
    <source>
        <dbReference type="Proteomes" id="UP000886523"/>
    </source>
</evidence>
<dbReference type="Pfam" id="PF00439">
    <property type="entry name" value="Bromodomain"/>
    <property type="match status" value="1"/>
</dbReference>
<dbReference type="InterPro" id="IPR036427">
    <property type="entry name" value="Bromodomain-like_sf"/>
</dbReference>
<feature type="compositionally biased region" description="Basic and acidic residues" evidence="3">
    <location>
        <begin position="26"/>
        <end position="45"/>
    </location>
</feature>
<dbReference type="PANTHER" id="PTHR15398">
    <property type="entry name" value="BROMODOMAIN-CONTAINING PROTEIN 8"/>
    <property type="match status" value="1"/>
</dbReference>
<feature type="region of interest" description="Disordered" evidence="3">
    <location>
        <begin position="1"/>
        <end position="83"/>
    </location>
</feature>
<organism evidence="5 6">
    <name type="scientific">Hydnum rufescens UP504</name>
    <dbReference type="NCBI Taxonomy" id="1448309"/>
    <lineage>
        <taxon>Eukaryota</taxon>
        <taxon>Fungi</taxon>
        <taxon>Dikarya</taxon>
        <taxon>Basidiomycota</taxon>
        <taxon>Agaricomycotina</taxon>
        <taxon>Agaricomycetes</taxon>
        <taxon>Cantharellales</taxon>
        <taxon>Hydnaceae</taxon>
        <taxon>Hydnum</taxon>
    </lineage>
</organism>
<dbReference type="EMBL" id="MU129009">
    <property type="protein sequence ID" value="KAF9510824.1"/>
    <property type="molecule type" value="Genomic_DNA"/>
</dbReference>
<dbReference type="Gene3D" id="1.20.920.10">
    <property type="entry name" value="Bromodomain-like"/>
    <property type="match status" value="1"/>
</dbReference>
<dbReference type="PROSITE" id="PS50014">
    <property type="entry name" value="BROMODOMAIN_2"/>
    <property type="match status" value="1"/>
</dbReference>
<keyword evidence="6" id="KW-1185">Reference proteome</keyword>
<keyword evidence="1 2" id="KW-0103">Bromodomain</keyword>
<dbReference type="PRINTS" id="PR00503">
    <property type="entry name" value="BROMODOMAIN"/>
</dbReference>
<feature type="compositionally biased region" description="Polar residues" evidence="3">
    <location>
        <begin position="63"/>
        <end position="83"/>
    </location>
</feature>
<evidence type="ECO:0000256" key="2">
    <source>
        <dbReference type="PROSITE-ProRule" id="PRU00035"/>
    </source>
</evidence>
<dbReference type="SMART" id="SM00297">
    <property type="entry name" value="BROMO"/>
    <property type="match status" value="1"/>
</dbReference>
<feature type="domain" description="Bromo" evidence="4">
    <location>
        <begin position="101"/>
        <end position="171"/>
    </location>
</feature>
<dbReference type="SUPFAM" id="SSF47370">
    <property type="entry name" value="Bromodomain"/>
    <property type="match status" value="1"/>
</dbReference>
<dbReference type="InterPro" id="IPR001487">
    <property type="entry name" value="Bromodomain"/>
</dbReference>
<evidence type="ECO:0000313" key="5">
    <source>
        <dbReference type="EMBL" id="KAF9510824.1"/>
    </source>
</evidence>
<dbReference type="PANTHER" id="PTHR15398:SF4">
    <property type="entry name" value="BROMODOMAIN-CONTAINING PROTEIN 8 ISOFORM X1"/>
    <property type="match status" value="1"/>
</dbReference>
<gene>
    <name evidence="5" type="ORF">BS47DRAFT_1347433</name>
</gene>